<dbReference type="PROSITE" id="PS00233">
    <property type="entry name" value="CHIT_BIND_RR_1"/>
    <property type="match status" value="2"/>
</dbReference>
<dbReference type="InterPro" id="IPR000618">
    <property type="entry name" value="Insect_cuticle"/>
</dbReference>
<evidence type="ECO:0000313" key="5">
    <source>
        <dbReference type="Proteomes" id="UP000075881"/>
    </source>
</evidence>
<feature type="chain" id="PRO_5008125355" evidence="3">
    <location>
        <begin position="21"/>
        <end position="264"/>
    </location>
</feature>
<dbReference type="InterPro" id="IPR050468">
    <property type="entry name" value="Cuticle_Struct_Prot"/>
</dbReference>
<evidence type="ECO:0000256" key="3">
    <source>
        <dbReference type="SAM" id="SignalP"/>
    </source>
</evidence>
<keyword evidence="3" id="KW-0732">Signal</keyword>
<keyword evidence="5" id="KW-1185">Reference proteome</keyword>
<dbReference type="InterPro" id="IPR031311">
    <property type="entry name" value="CHIT_BIND_RR_consensus"/>
</dbReference>
<dbReference type="PANTHER" id="PTHR10380:SF241">
    <property type="entry name" value="CUTICULAR PROTEIN 47EG-RELATED"/>
    <property type="match status" value="1"/>
</dbReference>
<sequence length="264" mass="28727">MKVIICTCVVLVLAFGGVECAPQGPVTEPIPIIRQEQEVNPDGSYSWSYETGNGIVAEEQGFLKNPGTEQEAQVAQGEYSYTAPDGQLIRVQYIADENGFQPLGDHLPTPPPIPPAIQRALEYLASLPPRDDASRSTATNWLTYVFVLALIAAVVADKDATVLRQDAEVNPDGTYQYAYETSNGIVAEEQGTLKNIGEEQAQVAQGQYSYTDPEGNRISLQYIADENGFQPQGDHLPTPPPIPEAIERALRLLANLSRNKRGSV</sequence>
<evidence type="ECO:0000313" key="4">
    <source>
        <dbReference type="EnsemblMetazoa" id="ACHR008583-PA"/>
    </source>
</evidence>
<evidence type="ECO:0000256" key="1">
    <source>
        <dbReference type="ARBA" id="ARBA00022460"/>
    </source>
</evidence>
<dbReference type="VEuPathDB" id="VectorBase:ACHR008583"/>
<dbReference type="GO" id="GO:0062129">
    <property type="term" value="C:chitin-based extracellular matrix"/>
    <property type="evidence" value="ECO:0007669"/>
    <property type="project" value="TreeGrafter"/>
</dbReference>
<protein>
    <submittedName>
        <fullName evidence="4">Uncharacterized protein</fullName>
    </submittedName>
</protein>
<name>A0A182KCU6_9DIPT</name>
<dbReference type="AlphaFoldDB" id="A0A182KCU6"/>
<keyword evidence="1 2" id="KW-0193">Cuticle</keyword>
<accession>A0A182KCU6</accession>
<dbReference type="Pfam" id="PF00379">
    <property type="entry name" value="Chitin_bind_4"/>
    <property type="match status" value="2"/>
</dbReference>
<reference evidence="5" key="1">
    <citation type="submission" date="2013-03" db="EMBL/GenBank/DDBJ databases">
        <title>The Genome Sequence of Anopheles christyi ACHKN1017.</title>
        <authorList>
            <consortium name="The Broad Institute Genomics Platform"/>
            <person name="Neafsey D.E."/>
            <person name="Besansky N."/>
            <person name="Walker B."/>
            <person name="Young S.K."/>
            <person name="Zeng Q."/>
            <person name="Gargeya S."/>
            <person name="Fitzgerald M."/>
            <person name="Haas B."/>
            <person name="Abouelleil A."/>
            <person name="Allen A.W."/>
            <person name="Alvarado L."/>
            <person name="Arachchi H.M."/>
            <person name="Berlin A.M."/>
            <person name="Chapman S.B."/>
            <person name="Gainer-Dewar J."/>
            <person name="Goldberg J."/>
            <person name="Griggs A."/>
            <person name="Gujja S."/>
            <person name="Hansen M."/>
            <person name="Howarth C."/>
            <person name="Imamovic A."/>
            <person name="Ireland A."/>
            <person name="Larimer J."/>
            <person name="McCowan C."/>
            <person name="Murphy C."/>
            <person name="Pearson M."/>
            <person name="Poon T.W."/>
            <person name="Priest M."/>
            <person name="Roberts A."/>
            <person name="Saif S."/>
            <person name="Shea T."/>
            <person name="Sisk P."/>
            <person name="Sykes S."/>
            <person name="Wortman J."/>
            <person name="Nusbaum C."/>
            <person name="Birren B."/>
        </authorList>
    </citation>
    <scope>NUCLEOTIDE SEQUENCE [LARGE SCALE GENOMIC DNA]</scope>
    <source>
        <strain evidence="5">ACHKN1017</strain>
    </source>
</reference>
<dbReference type="EnsemblMetazoa" id="ACHR008583-RA">
    <property type="protein sequence ID" value="ACHR008583-PA"/>
    <property type="gene ID" value="ACHR008583"/>
</dbReference>
<reference evidence="4" key="2">
    <citation type="submission" date="2020-05" db="UniProtKB">
        <authorList>
            <consortium name="EnsemblMetazoa"/>
        </authorList>
    </citation>
    <scope>IDENTIFICATION</scope>
    <source>
        <strain evidence="4">ACHKN1017</strain>
    </source>
</reference>
<feature type="signal peptide" evidence="3">
    <location>
        <begin position="1"/>
        <end position="20"/>
    </location>
</feature>
<dbReference type="Proteomes" id="UP000075881">
    <property type="component" value="Unassembled WGS sequence"/>
</dbReference>
<proteinExistence type="predicted"/>
<evidence type="ECO:0000256" key="2">
    <source>
        <dbReference type="PROSITE-ProRule" id="PRU00497"/>
    </source>
</evidence>
<dbReference type="PANTHER" id="PTHR10380">
    <property type="entry name" value="CUTICLE PROTEIN"/>
    <property type="match status" value="1"/>
</dbReference>
<organism evidence="4 5">
    <name type="scientific">Anopheles christyi</name>
    <dbReference type="NCBI Taxonomy" id="43041"/>
    <lineage>
        <taxon>Eukaryota</taxon>
        <taxon>Metazoa</taxon>
        <taxon>Ecdysozoa</taxon>
        <taxon>Arthropoda</taxon>
        <taxon>Hexapoda</taxon>
        <taxon>Insecta</taxon>
        <taxon>Pterygota</taxon>
        <taxon>Neoptera</taxon>
        <taxon>Endopterygota</taxon>
        <taxon>Diptera</taxon>
        <taxon>Nematocera</taxon>
        <taxon>Culicoidea</taxon>
        <taxon>Culicidae</taxon>
        <taxon>Anophelinae</taxon>
        <taxon>Anopheles</taxon>
    </lineage>
</organism>
<dbReference type="PRINTS" id="PR00947">
    <property type="entry name" value="CUTICLE"/>
</dbReference>
<dbReference type="STRING" id="43041.A0A182KCU6"/>
<dbReference type="PROSITE" id="PS51155">
    <property type="entry name" value="CHIT_BIND_RR_2"/>
    <property type="match status" value="2"/>
</dbReference>
<dbReference type="GO" id="GO:0008010">
    <property type="term" value="F:structural constituent of chitin-based larval cuticle"/>
    <property type="evidence" value="ECO:0007669"/>
    <property type="project" value="TreeGrafter"/>
</dbReference>